<comment type="caution">
    <text evidence="20">The sequence shown here is derived from an EMBL/GenBank/DDBJ whole genome shotgun (WGS) entry which is preliminary data.</text>
</comment>
<keyword evidence="13 19" id="KW-1133">Transmembrane helix</keyword>
<feature type="transmembrane region" description="Helical" evidence="19">
    <location>
        <begin position="62"/>
        <end position="81"/>
    </location>
</feature>
<reference evidence="20" key="1">
    <citation type="submission" date="2020-10" db="EMBL/GenBank/DDBJ databases">
        <authorList>
            <person name="Gilroy R."/>
        </authorList>
    </citation>
    <scope>NUCLEOTIDE SEQUENCE</scope>
    <source>
        <strain evidence="20">ChiW25-3613</strain>
    </source>
</reference>
<accession>A0A9D1AGU9</accession>
<dbReference type="Proteomes" id="UP000824179">
    <property type="component" value="Unassembled WGS sequence"/>
</dbReference>
<evidence type="ECO:0000256" key="19">
    <source>
        <dbReference type="SAM" id="Phobius"/>
    </source>
</evidence>
<feature type="transmembrane region" description="Helical" evidence="19">
    <location>
        <begin position="87"/>
        <end position="106"/>
    </location>
</feature>
<evidence type="ECO:0000256" key="12">
    <source>
        <dbReference type="ARBA" id="ARBA00022695"/>
    </source>
</evidence>
<gene>
    <name evidence="20" type="ORF">IAB90_05420</name>
</gene>
<dbReference type="Pfam" id="PF01148">
    <property type="entry name" value="CTP_transf_1"/>
    <property type="match status" value="1"/>
</dbReference>
<dbReference type="GO" id="GO:0004605">
    <property type="term" value="F:phosphatidate cytidylyltransferase activity"/>
    <property type="evidence" value="ECO:0007669"/>
    <property type="project" value="UniProtKB-EC"/>
</dbReference>
<proteinExistence type="inferred from homology"/>
<dbReference type="GO" id="GO:0016024">
    <property type="term" value="P:CDP-diacylglycerol biosynthetic process"/>
    <property type="evidence" value="ECO:0007669"/>
    <property type="project" value="TreeGrafter"/>
</dbReference>
<reference evidence="20" key="2">
    <citation type="journal article" date="2021" name="PeerJ">
        <title>Extensive microbial diversity within the chicken gut microbiome revealed by metagenomics and culture.</title>
        <authorList>
            <person name="Gilroy R."/>
            <person name="Ravi A."/>
            <person name="Getino M."/>
            <person name="Pursley I."/>
            <person name="Horton D.L."/>
            <person name="Alikhan N.F."/>
            <person name="Baker D."/>
            <person name="Gharbi K."/>
            <person name="Hall N."/>
            <person name="Watson M."/>
            <person name="Adriaenssens E.M."/>
            <person name="Foster-Nyarko E."/>
            <person name="Jarju S."/>
            <person name="Secka A."/>
            <person name="Antonio M."/>
            <person name="Oren A."/>
            <person name="Chaudhuri R.R."/>
            <person name="La Ragione R."/>
            <person name="Hildebrand F."/>
            <person name="Pallen M.J."/>
        </authorList>
    </citation>
    <scope>NUCLEOTIDE SEQUENCE</scope>
    <source>
        <strain evidence="20">ChiW25-3613</strain>
    </source>
</reference>
<evidence type="ECO:0000313" key="20">
    <source>
        <dbReference type="EMBL" id="HIR39805.1"/>
    </source>
</evidence>
<evidence type="ECO:0000256" key="4">
    <source>
        <dbReference type="ARBA" id="ARBA00005189"/>
    </source>
</evidence>
<dbReference type="EMBL" id="DVHB01000091">
    <property type="protein sequence ID" value="HIR39805.1"/>
    <property type="molecule type" value="Genomic_DNA"/>
</dbReference>
<dbReference type="GO" id="GO:0005886">
    <property type="term" value="C:plasma membrane"/>
    <property type="evidence" value="ECO:0007669"/>
    <property type="project" value="UniProtKB-SubCell"/>
</dbReference>
<keyword evidence="8" id="KW-1003">Cell membrane</keyword>
<evidence type="ECO:0000256" key="15">
    <source>
        <dbReference type="ARBA" id="ARBA00023136"/>
    </source>
</evidence>
<dbReference type="InterPro" id="IPR000374">
    <property type="entry name" value="PC_trans"/>
</dbReference>
<feature type="transmembrane region" description="Helical" evidence="19">
    <location>
        <begin position="149"/>
        <end position="168"/>
    </location>
</feature>
<feature type="transmembrane region" description="Helical" evidence="19">
    <location>
        <begin position="219"/>
        <end position="242"/>
    </location>
</feature>
<dbReference type="EC" id="2.7.7.41" evidence="6 18"/>
<keyword evidence="10 18" id="KW-0808">Transferase</keyword>
<evidence type="ECO:0000256" key="17">
    <source>
        <dbReference type="ARBA" id="ARBA00023264"/>
    </source>
</evidence>
<comment type="pathway">
    <text evidence="4">Lipid metabolism.</text>
</comment>
<evidence type="ECO:0000256" key="1">
    <source>
        <dbReference type="ARBA" id="ARBA00001698"/>
    </source>
</evidence>
<keyword evidence="11 18" id="KW-0812">Transmembrane</keyword>
<evidence type="ECO:0000256" key="2">
    <source>
        <dbReference type="ARBA" id="ARBA00004651"/>
    </source>
</evidence>
<protein>
    <recommendedName>
        <fullName evidence="7 18">Phosphatidate cytidylyltransferase</fullName>
        <ecNumber evidence="6 18">2.7.7.41</ecNumber>
    </recommendedName>
</protein>
<evidence type="ECO:0000256" key="18">
    <source>
        <dbReference type="RuleBase" id="RU003938"/>
    </source>
</evidence>
<comment type="pathway">
    <text evidence="3 18">Phospholipid metabolism; CDP-diacylglycerol biosynthesis; CDP-diacylglycerol from sn-glycerol 3-phosphate: step 3/3.</text>
</comment>
<evidence type="ECO:0000313" key="21">
    <source>
        <dbReference type="Proteomes" id="UP000824179"/>
    </source>
</evidence>
<organism evidence="20 21">
    <name type="scientific">Candidatus Coproplasma stercoripullorum</name>
    <dbReference type="NCBI Taxonomy" id="2840751"/>
    <lineage>
        <taxon>Bacteria</taxon>
        <taxon>Bacillati</taxon>
        <taxon>Bacillota</taxon>
        <taxon>Clostridia</taxon>
        <taxon>Eubacteriales</taxon>
        <taxon>Candidatus Coproplasma</taxon>
    </lineage>
</organism>
<evidence type="ECO:0000256" key="9">
    <source>
        <dbReference type="ARBA" id="ARBA00022516"/>
    </source>
</evidence>
<dbReference type="AlphaFoldDB" id="A0A9D1AGU9"/>
<keyword evidence="12 18" id="KW-0548">Nucleotidyltransferase</keyword>
<evidence type="ECO:0000256" key="13">
    <source>
        <dbReference type="ARBA" id="ARBA00022989"/>
    </source>
</evidence>
<keyword evidence="15 19" id="KW-0472">Membrane</keyword>
<evidence type="ECO:0000256" key="11">
    <source>
        <dbReference type="ARBA" id="ARBA00022692"/>
    </source>
</evidence>
<dbReference type="PROSITE" id="PS01315">
    <property type="entry name" value="CDS"/>
    <property type="match status" value="1"/>
</dbReference>
<comment type="catalytic activity">
    <reaction evidence="1 18">
        <text>a 1,2-diacyl-sn-glycero-3-phosphate + CTP + H(+) = a CDP-1,2-diacyl-sn-glycerol + diphosphate</text>
        <dbReference type="Rhea" id="RHEA:16229"/>
        <dbReference type="ChEBI" id="CHEBI:15378"/>
        <dbReference type="ChEBI" id="CHEBI:33019"/>
        <dbReference type="ChEBI" id="CHEBI:37563"/>
        <dbReference type="ChEBI" id="CHEBI:58332"/>
        <dbReference type="ChEBI" id="CHEBI:58608"/>
        <dbReference type="EC" id="2.7.7.41"/>
    </reaction>
</comment>
<feature type="transmembrane region" description="Helical" evidence="19">
    <location>
        <begin position="118"/>
        <end position="137"/>
    </location>
</feature>
<dbReference type="PANTHER" id="PTHR46382:SF1">
    <property type="entry name" value="PHOSPHATIDATE CYTIDYLYLTRANSFERASE"/>
    <property type="match status" value="1"/>
</dbReference>
<evidence type="ECO:0000256" key="5">
    <source>
        <dbReference type="ARBA" id="ARBA00010185"/>
    </source>
</evidence>
<feature type="transmembrane region" description="Helical" evidence="19">
    <location>
        <begin position="31"/>
        <end position="50"/>
    </location>
</feature>
<keyword evidence="17" id="KW-1208">Phospholipid metabolism</keyword>
<evidence type="ECO:0000256" key="8">
    <source>
        <dbReference type="ARBA" id="ARBA00022475"/>
    </source>
</evidence>
<evidence type="ECO:0000256" key="6">
    <source>
        <dbReference type="ARBA" id="ARBA00012487"/>
    </source>
</evidence>
<comment type="subcellular location">
    <subcellularLocation>
        <location evidence="2">Cell membrane</location>
        <topology evidence="2">Multi-pass membrane protein</topology>
    </subcellularLocation>
</comment>
<keyword evidence="9" id="KW-0444">Lipid biosynthesis</keyword>
<name>A0A9D1AGU9_9FIRM</name>
<keyword evidence="14" id="KW-0443">Lipid metabolism</keyword>
<sequence length="291" mass="30353">MKVRTLTSAVYVLVIAALCAGKWLIPGGYGSLLFDALFCVVADIGAFELIRAFGFVSNLQRAVTITFCALAAPMYALFVYLVDGAGWQGTAIALGVGALAVCVMFVADHSRSDIKSTLVCLFALAYVGLLTSVLSAVNHLPEGENSRLAIIFLFMCVPFTDAGAYLIGMAFGRFIPFKLAPVVSPHKTVIGAVGGVIGGIAGAVASYYLFIALGGTPSLTLAMTEVVAMVIVGLAASVAAQFGDLFESAVKRECGIKDMGRLLPGHGGILDRFDGTLFAGIVVLLAFTFMV</sequence>
<comment type="similarity">
    <text evidence="5 18">Belongs to the CDS family.</text>
</comment>
<feature type="transmembrane region" description="Helical" evidence="19">
    <location>
        <begin position="189"/>
        <end position="213"/>
    </location>
</feature>
<keyword evidence="16" id="KW-0594">Phospholipid biosynthesis</keyword>
<evidence type="ECO:0000256" key="7">
    <source>
        <dbReference type="ARBA" id="ARBA00019373"/>
    </source>
</evidence>
<evidence type="ECO:0000256" key="16">
    <source>
        <dbReference type="ARBA" id="ARBA00023209"/>
    </source>
</evidence>
<feature type="transmembrane region" description="Helical" evidence="19">
    <location>
        <begin position="269"/>
        <end position="290"/>
    </location>
</feature>
<evidence type="ECO:0000256" key="10">
    <source>
        <dbReference type="ARBA" id="ARBA00022679"/>
    </source>
</evidence>
<evidence type="ECO:0000256" key="14">
    <source>
        <dbReference type="ARBA" id="ARBA00023098"/>
    </source>
</evidence>
<dbReference type="PANTHER" id="PTHR46382">
    <property type="entry name" value="PHOSPHATIDATE CYTIDYLYLTRANSFERASE"/>
    <property type="match status" value="1"/>
</dbReference>
<evidence type="ECO:0000256" key="3">
    <source>
        <dbReference type="ARBA" id="ARBA00005119"/>
    </source>
</evidence>